<organism evidence="3 4">
    <name type="scientific">Paragonimus skrjabini miyazakii</name>
    <dbReference type="NCBI Taxonomy" id="59628"/>
    <lineage>
        <taxon>Eukaryota</taxon>
        <taxon>Metazoa</taxon>
        <taxon>Spiralia</taxon>
        <taxon>Lophotrochozoa</taxon>
        <taxon>Platyhelminthes</taxon>
        <taxon>Trematoda</taxon>
        <taxon>Digenea</taxon>
        <taxon>Plagiorchiida</taxon>
        <taxon>Troglotremata</taxon>
        <taxon>Troglotrematidae</taxon>
        <taxon>Paragonimus</taxon>
    </lineage>
</organism>
<dbReference type="InterPro" id="IPR036259">
    <property type="entry name" value="MFS_trans_sf"/>
</dbReference>
<keyword evidence="4" id="KW-1185">Reference proteome</keyword>
<dbReference type="SUPFAM" id="SSF103473">
    <property type="entry name" value="MFS general substrate transporter"/>
    <property type="match status" value="1"/>
</dbReference>
<accession>A0A8S9YUN6</accession>
<feature type="transmembrane region" description="Helical" evidence="2">
    <location>
        <begin position="12"/>
        <end position="35"/>
    </location>
</feature>
<name>A0A8S9YUN6_9TREM</name>
<feature type="transmembrane region" description="Helical" evidence="2">
    <location>
        <begin position="424"/>
        <end position="449"/>
    </location>
</feature>
<dbReference type="Proteomes" id="UP000822476">
    <property type="component" value="Unassembled WGS sequence"/>
</dbReference>
<comment type="caution">
    <text evidence="3">The sequence shown here is derived from an EMBL/GenBank/DDBJ whole genome shotgun (WGS) entry which is preliminary data.</text>
</comment>
<feature type="transmembrane region" description="Helical" evidence="2">
    <location>
        <begin position="86"/>
        <end position="119"/>
    </location>
</feature>
<proteinExistence type="predicted"/>
<feature type="transmembrane region" description="Helical" evidence="2">
    <location>
        <begin position="55"/>
        <end position="74"/>
    </location>
</feature>
<feature type="transmembrane region" description="Helical" evidence="2">
    <location>
        <begin position="125"/>
        <end position="142"/>
    </location>
</feature>
<evidence type="ECO:0000313" key="3">
    <source>
        <dbReference type="EMBL" id="KAF7257116.1"/>
    </source>
</evidence>
<keyword evidence="2" id="KW-0812">Transmembrane</keyword>
<feature type="transmembrane region" description="Helical" evidence="2">
    <location>
        <begin position="182"/>
        <end position="200"/>
    </location>
</feature>
<dbReference type="InterPro" id="IPR050327">
    <property type="entry name" value="Proton-linked_MCT"/>
</dbReference>
<protein>
    <recommendedName>
        <fullName evidence="5">Monocarboxylate transporter</fullName>
    </recommendedName>
</protein>
<feature type="transmembrane region" description="Helical" evidence="2">
    <location>
        <begin position="298"/>
        <end position="320"/>
    </location>
</feature>
<feature type="transmembrane region" description="Helical" evidence="2">
    <location>
        <begin position="455"/>
        <end position="476"/>
    </location>
</feature>
<reference evidence="3" key="1">
    <citation type="submission" date="2019-07" db="EMBL/GenBank/DDBJ databases">
        <title>Annotation for the trematode Paragonimus miyazaki's.</title>
        <authorList>
            <person name="Choi Y.-J."/>
        </authorList>
    </citation>
    <scope>NUCLEOTIDE SEQUENCE</scope>
    <source>
        <strain evidence="3">Japan</strain>
    </source>
</reference>
<dbReference type="InterPro" id="IPR011701">
    <property type="entry name" value="MFS"/>
</dbReference>
<feature type="transmembrane region" description="Helical" evidence="2">
    <location>
        <begin position="332"/>
        <end position="357"/>
    </location>
</feature>
<dbReference type="AlphaFoldDB" id="A0A8S9YUN6"/>
<dbReference type="EMBL" id="JTDE01002618">
    <property type="protein sequence ID" value="KAF7257116.1"/>
    <property type="molecule type" value="Genomic_DNA"/>
</dbReference>
<sequence>MIPDYIRCCAIVFASFMIVFINDGTMCIIGIYVSYWKEELNVTRFQLDWIGSLQMGLSFCLGNLHQFHQLVYVGPLAGKLIRKFGYRLVTVGGGLLSGISFLICAFTAHLSMLYIFYGLTSDEGIGFGLAYMSAVVAVTLNFDEKRPLAMGIVSCGTGLGCSVMSLLVPILVEKVGWRNSMYVLSVITASVCVCGTLLTTRKRAQDARRSTMFPLTGPQMMALDPTRNTSLHLPAELVQSSFALQSTWDIGELEKHTRLAHLLGSMGSFVFMDQLDRLITMGAKRKTSRFHLFKNVQFDLLLIASFIYTLTLMPPIVYLFDRLRQKRFPDSVVSAVISGYGFAGASIRLLVGIIASFSWFKKRSFMLIWVILTCVLSISSNYMKGAWQFGVYSCLLGGAHGAFIVLQPLVLAEIVPKDDLTEGLGIMLLGSGIGYLIGTPLMALVYDYWKDYDACYLACSLVVSVAALCVACIVVAEVKQILMEQYEKKLKRMIEAELSEIERCNRDSSSSL</sequence>
<evidence type="ECO:0000256" key="2">
    <source>
        <dbReference type="SAM" id="Phobius"/>
    </source>
</evidence>
<feature type="coiled-coil region" evidence="1">
    <location>
        <begin position="476"/>
        <end position="507"/>
    </location>
</feature>
<gene>
    <name evidence="3" type="ORF">EG68_05133</name>
</gene>
<feature type="transmembrane region" description="Helical" evidence="2">
    <location>
        <begin position="364"/>
        <end position="383"/>
    </location>
</feature>
<dbReference type="Gene3D" id="1.20.1250.20">
    <property type="entry name" value="MFS general substrate transporter like domains"/>
    <property type="match status" value="1"/>
</dbReference>
<dbReference type="Pfam" id="PF07690">
    <property type="entry name" value="MFS_1"/>
    <property type="match status" value="1"/>
</dbReference>
<dbReference type="PANTHER" id="PTHR11360:SF284">
    <property type="entry name" value="EG:103B4.3 PROTEIN-RELATED"/>
    <property type="match status" value="1"/>
</dbReference>
<evidence type="ECO:0000256" key="1">
    <source>
        <dbReference type="SAM" id="Coils"/>
    </source>
</evidence>
<feature type="transmembrane region" description="Helical" evidence="2">
    <location>
        <begin position="389"/>
        <end position="412"/>
    </location>
</feature>
<keyword evidence="2" id="KW-0472">Membrane</keyword>
<keyword evidence="2" id="KW-1133">Transmembrane helix</keyword>
<dbReference type="GO" id="GO:0008028">
    <property type="term" value="F:monocarboxylic acid transmembrane transporter activity"/>
    <property type="evidence" value="ECO:0007669"/>
    <property type="project" value="TreeGrafter"/>
</dbReference>
<feature type="transmembrane region" description="Helical" evidence="2">
    <location>
        <begin position="149"/>
        <end position="170"/>
    </location>
</feature>
<dbReference type="PANTHER" id="PTHR11360">
    <property type="entry name" value="MONOCARBOXYLATE TRANSPORTER"/>
    <property type="match status" value="1"/>
</dbReference>
<evidence type="ECO:0000313" key="4">
    <source>
        <dbReference type="Proteomes" id="UP000822476"/>
    </source>
</evidence>
<keyword evidence="1" id="KW-0175">Coiled coil</keyword>
<evidence type="ECO:0008006" key="5">
    <source>
        <dbReference type="Google" id="ProtNLM"/>
    </source>
</evidence>
<dbReference type="OrthoDB" id="10060767at2759"/>